<feature type="domain" description="VWFA" evidence="3">
    <location>
        <begin position="282"/>
        <end position="504"/>
    </location>
</feature>
<dbReference type="PROSITE" id="PS50234">
    <property type="entry name" value="VWFA"/>
    <property type="match status" value="1"/>
</dbReference>
<comment type="caution">
    <text evidence="4">The sequence shown here is derived from an EMBL/GenBank/DDBJ whole genome shotgun (WGS) entry which is preliminary data.</text>
</comment>
<feature type="coiled-coil region" evidence="1">
    <location>
        <begin position="32"/>
        <end position="84"/>
    </location>
</feature>
<dbReference type="Proteomes" id="UP000688137">
    <property type="component" value="Unassembled WGS sequence"/>
</dbReference>
<proteinExistence type="predicted"/>
<keyword evidence="1" id="KW-0175">Coiled coil</keyword>
<protein>
    <recommendedName>
        <fullName evidence="3">VWFA domain-containing protein</fullName>
    </recommendedName>
</protein>
<name>A0A8S1LU51_PARPR</name>
<reference evidence="4" key="1">
    <citation type="submission" date="2021-01" db="EMBL/GenBank/DDBJ databases">
        <authorList>
            <consortium name="Genoscope - CEA"/>
            <person name="William W."/>
        </authorList>
    </citation>
    <scope>NUCLEOTIDE SEQUENCE</scope>
</reference>
<evidence type="ECO:0000259" key="3">
    <source>
        <dbReference type="PROSITE" id="PS50234"/>
    </source>
</evidence>
<keyword evidence="5" id="KW-1185">Reference proteome</keyword>
<evidence type="ECO:0000256" key="1">
    <source>
        <dbReference type="SAM" id="Coils"/>
    </source>
</evidence>
<accession>A0A8S1LU51</accession>
<sequence length="1375" mass="164116">MGCCISQQRTQEAVILTQIQKAVQEQEEMSIIENVEQERNDIIEQSELMANDKKQEEYLAKIQKSEEEEDKQEKKQQKTKTTKRDENYLKIIEYKSIKINYYILTPKYDEVSMYYEFIINTSHLDFQYEIKCKAIVTSEPEQPFSIKPYSYLEASSNSSYDIFFRNDTYFTIDQQLNTNRQSFDTLLEVERTLKKKKEQIILPSAFQLRSQKQEDSQQNLNSPRRSPKKQKGKIQTEVVSEMLEVLHVFDMELCPRFHQLLFFLMVQQQMAKLKPYLVNISEVYFLFDQKPSLDEQQVQKIAIFYEFLDYNLQELQDYLKKEKKQLSHLLFLRLSLDLTQIFYYCYSSYTYRCNFTLKSVYYTNKNKKFKLQAFARLQTLIRFSNEENVQQLLQSVSEQKFKFFIKDFEKDFGALCDLILLFKNIDNQIGNIKKIRRKKKNSDQHHQKYAEFAMSLLDSENSDKLIYELIRLKCQPIDKDNFDYILEEIKTLIMTLEQQIQDEIYQREKLNDLKEQMILQNESIIKINNNEQVDFIAEEENELHRFETNLPKKSKKQKVQPSENDLFNEMKYSALFYFETFMERSKKFLEICTNDAHRAYALILQSIGQTMNIPSREQKLAEQQLILQEASKLVLKEKVFIIQDSFHYYLLLTLISSLVDKPIQLLNQLKSLIQQQNTIRRKQIRPKLSTHQTCTGIIEMRKALILDLFYIDHYLKRHLFQNATQLVQHIVTQQLRFNLKSYLLYGRSLFISGIICEKMMQPVSAMLNLEVCRLLYQQFFPVQKIMYLDEETNQLVDVEYQESNKQYKQIMIHFENEGSENLNILEFNLGLVYFTLSEKENALKCLRKVKEAREKKYDLVSDEVLEVVLQILKIHVEQEENGAALEICQEYYVKFKYLAKQNILTKSRLIARLQLIMAAIYECNMMLVSALKYYQKANKTFAMSKNNSYVRQLHILQKIRKIVELIKLKAYQSHSLEQQSEFNIEHYLGHLSEKVKPYFNNQFIRMLENDKIVLYNVTLMKRYIRANQNLRNLEYQQALRRYQRIHQKFKKKKIDECYGFTLEKIGTIYLIQRNLKIAIQHLKLASELHDRYLQFPLKEMRILTCEIYILLGYAILRNVKEVQKQLTHIDDFIQNINDLLNWQNVPYKQRSNKFAILSNKLGRSVLYVLNDLFERIEKYNKLRIKFGQNLNNDQVLNEISEKFLNEKFNQQTVKNSDISSQRKSCLFGLFSFGKRRQATWKESISQNQQIIIQKNEVINNEQMELSKSKIDIQIKKTKDQNTDRIDKNQKIKNSIPIKQAEKYQYIQQFKQDRPEVYDQLQEYEIDQKTSSKQKTSLPATALVSPVLSPISIKSPSQQKTQDKKINPFQKVKRKK</sequence>
<organism evidence="4 5">
    <name type="scientific">Paramecium primaurelia</name>
    <dbReference type="NCBI Taxonomy" id="5886"/>
    <lineage>
        <taxon>Eukaryota</taxon>
        <taxon>Sar</taxon>
        <taxon>Alveolata</taxon>
        <taxon>Ciliophora</taxon>
        <taxon>Intramacronucleata</taxon>
        <taxon>Oligohymenophorea</taxon>
        <taxon>Peniculida</taxon>
        <taxon>Parameciidae</taxon>
        <taxon>Paramecium</taxon>
    </lineage>
</organism>
<evidence type="ECO:0000256" key="2">
    <source>
        <dbReference type="SAM" id="MobiDB-lite"/>
    </source>
</evidence>
<feature type="coiled-coil region" evidence="1">
    <location>
        <begin position="493"/>
        <end position="556"/>
    </location>
</feature>
<evidence type="ECO:0000313" key="4">
    <source>
        <dbReference type="EMBL" id="CAD8069163.1"/>
    </source>
</evidence>
<feature type="region of interest" description="Disordered" evidence="2">
    <location>
        <begin position="1348"/>
        <end position="1375"/>
    </location>
</feature>
<dbReference type="OMA" id="MRILTCE"/>
<dbReference type="EMBL" id="CAJJDM010000043">
    <property type="protein sequence ID" value="CAD8069163.1"/>
    <property type="molecule type" value="Genomic_DNA"/>
</dbReference>
<dbReference type="InterPro" id="IPR002035">
    <property type="entry name" value="VWF_A"/>
</dbReference>
<feature type="region of interest" description="Disordered" evidence="2">
    <location>
        <begin position="209"/>
        <end position="233"/>
    </location>
</feature>
<gene>
    <name evidence="4" type="ORF">PPRIM_AZ9-3.1.T0430229</name>
</gene>
<evidence type="ECO:0000313" key="5">
    <source>
        <dbReference type="Proteomes" id="UP000688137"/>
    </source>
</evidence>